<feature type="region of interest" description="Disordered" evidence="1">
    <location>
        <begin position="1"/>
        <end position="25"/>
    </location>
</feature>
<feature type="compositionally biased region" description="Basic and acidic residues" evidence="1">
    <location>
        <begin position="1"/>
        <end position="22"/>
    </location>
</feature>
<dbReference type="EMBL" id="AVOT02047594">
    <property type="protein sequence ID" value="MBW0542890.1"/>
    <property type="molecule type" value="Genomic_DNA"/>
</dbReference>
<dbReference type="Proteomes" id="UP000765509">
    <property type="component" value="Unassembled WGS sequence"/>
</dbReference>
<comment type="caution">
    <text evidence="2">The sequence shown here is derived from an EMBL/GenBank/DDBJ whole genome shotgun (WGS) entry which is preliminary data.</text>
</comment>
<proteinExistence type="predicted"/>
<accession>A0A9Q3IL06</accession>
<evidence type="ECO:0000313" key="3">
    <source>
        <dbReference type="Proteomes" id="UP000765509"/>
    </source>
</evidence>
<gene>
    <name evidence="2" type="ORF">O181_082605</name>
</gene>
<reference evidence="2" key="1">
    <citation type="submission" date="2021-03" db="EMBL/GenBank/DDBJ databases">
        <title>Draft genome sequence of rust myrtle Austropuccinia psidii MF-1, a brazilian biotype.</title>
        <authorList>
            <person name="Quecine M.C."/>
            <person name="Pachon D.M.R."/>
            <person name="Bonatelli M.L."/>
            <person name="Correr F.H."/>
            <person name="Franceschini L.M."/>
            <person name="Leite T.F."/>
            <person name="Margarido G.R.A."/>
            <person name="Almeida C.A."/>
            <person name="Ferrarezi J.A."/>
            <person name="Labate C.A."/>
        </authorList>
    </citation>
    <scope>NUCLEOTIDE SEQUENCE</scope>
    <source>
        <strain evidence="2">MF-1</strain>
    </source>
</reference>
<evidence type="ECO:0000256" key="1">
    <source>
        <dbReference type="SAM" id="MobiDB-lite"/>
    </source>
</evidence>
<evidence type="ECO:0000313" key="2">
    <source>
        <dbReference type="EMBL" id="MBW0542890.1"/>
    </source>
</evidence>
<name>A0A9Q3IL06_9BASI</name>
<dbReference type="AlphaFoldDB" id="A0A9Q3IL06"/>
<sequence>MSSSKIDKSYSEGSDRHLHEPVKTVLHSVPEQRLVNVTTASPRIDELLEHPQKALQRGGNSEILQPMESTIIQTLNQEHKGLAQQEEGDNGVRIPSSFCRASHKQANLTKRGRRRKINGGNQIPPVIGCHGQCLQHGQNLDGI</sequence>
<keyword evidence="3" id="KW-1185">Reference proteome</keyword>
<organism evidence="2 3">
    <name type="scientific">Austropuccinia psidii MF-1</name>
    <dbReference type="NCBI Taxonomy" id="1389203"/>
    <lineage>
        <taxon>Eukaryota</taxon>
        <taxon>Fungi</taxon>
        <taxon>Dikarya</taxon>
        <taxon>Basidiomycota</taxon>
        <taxon>Pucciniomycotina</taxon>
        <taxon>Pucciniomycetes</taxon>
        <taxon>Pucciniales</taxon>
        <taxon>Sphaerophragmiaceae</taxon>
        <taxon>Austropuccinia</taxon>
    </lineage>
</organism>
<protein>
    <submittedName>
        <fullName evidence="2">Uncharacterized protein</fullName>
    </submittedName>
</protein>